<keyword evidence="8 15" id="KW-0067">ATP-binding</keyword>
<dbReference type="GO" id="GO:0008854">
    <property type="term" value="F:exodeoxyribonuclease V activity"/>
    <property type="evidence" value="ECO:0007669"/>
    <property type="project" value="UniProtKB-EC"/>
</dbReference>
<dbReference type="HAMAP" id="MF_01485">
    <property type="entry name" value="RecB"/>
    <property type="match status" value="1"/>
</dbReference>
<feature type="binding site" evidence="15">
    <location>
        <position position="1123"/>
    </location>
    <ligand>
        <name>Mg(2+)</name>
        <dbReference type="ChEBI" id="CHEBI:18420"/>
    </ligand>
</feature>
<evidence type="ECO:0000256" key="5">
    <source>
        <dbReference type="ARBA" id="ARBA00022801"/>
    </source>
</evidence>
<reference evidence="19" key="2">
    <citation type="journal article" date="2022" name="Res Sq">
        <title>Evolution of multicellular longitudinally dividing oral cavity symbionts (Neisseriaceae).</title>
        <authorList>
            <person name="Nyongesa S."/>
            <person name="Weber P."/>
            <person name="Bernet E."/>
            <person name="Pullido F."/>
            <person name="Nieckarz M."/>
            <person name="Delaby M."/>
            <person name="Nieves C."/>
            <person name="Viehboeck T."/>
            <person name="Krause N."/>
            <person name="Rivera-Millot A."/>
            <person name="Nakamura A."/>
            <person name="Vischer N."/>
            <person name="VanNieuwenhze M."/>
            <person name="Brun Y."/>
            <person name="Cava F."/>
            <person name="Bulgheresi S."/>
            <person name="Veyrier F."/>
        </authorList>
    </citation>
    <scope>NUCLEOTIDE SEQUENCE</scope>
    <source>
        <strain evidence="19">SAG 1488-6</strain>
    </source>
</reference>
<dbReference type="PROSITE" id="PS51217">
    <property type="entry name" value="UVRD_HELICASE_CTER"/>
    <property type="match status" value="1"/>
</dbReference>
<dbReference type="InterPro" id="IPR011335">
    <property type="entry name" value="Restrct_endonuc-II-like"/>
</dbReference>
<dbReference type="InterPro" id="IPR000212">
    <property type="entry name" value="DNA_helicase_UvrD/REP"/>
</dbReference>
<keyword evidence="7 15" id="KW-0269">Exonuclease</keyword>
<dbReference type="RefSeq" id="WP_019958720.1">
    <property type="nucleotide sequence ID" value="NZ_CP091512.1"/>
</dbReference>
<evidence type="ECO:0000259" key="17">
    <source>
        <dbReference type="PROSITE" id="PS51198"/>
    </source>
</evidence>
<evidence type="ECO:0000256" key="9">
    <source>
        <dbReference type="ARBA" id="ARBA00022842"/>
    </source>
</evidence>
<keyword evidence="6 15" id="KW-0347">Helicase</keyword>
<keyword evidence="11 15" id="KW-0234">DNA repair</keyword>
<feature type="binding site" evidence="15">
    <location>
        <position position="995"/>
    </location>
    <ligand>
        <name>Mg(2+)</name>
        <dbReference type="ChEBI" id="CHEBI:18420"/>
    </ligand>
</feature>
<sequence length="1212" mass="139456">MQAETFNALSIPINATNLIEASAGTGKTWSIAALFLRLVLLERIAVDKVLVVTFTNAATAELKTRLRSRLDEALRELKDLPDDNASALLEEIYTQKNAAEDVPEFEPFLYEVLQLALQQEAASRVRLRLQAALNQFDHAGIFTIHGFCQRVLREFAFLCQVPFQISLSDDTAIAKQRIAADFWRKHVIEDEQRARLCFEHNITLNDALNRIQNWFGRSEHHIQFQLAQPSHALEDLHAQLDELAQAILLQLEEWKISFTDMHPMLNGTTFKLPTYLTLFDDLAQWLPRQQWHKISSKEKHILNLQAAYLQEKTKKGQVLSDTQLNQFAPLHRLLDLCLSLKTEQDALFDQLHLDLYHYLLPNWQQEKQRVQQLGFDDLLTDVAKALQDEKYGLHLASYLSEHMWQVALIDEFQDTDPLQYGIFDTIFRQHHKPVFLVGDPKQAIYRFRGADIHAYLQAKHEANRLYTLDTNRRTHQQLVASINALFLNKNKPFLLDDIDYIDVQAARADSRLLPNDTPLEIQCLLQGDETYLNKEQAKPRAALYCALDIARHLALSSQGKLQYDGGPLQAKHIAVLVRTHGEGELVQKELRKEGISSVILSRDSIFACEQAKPVLSLLQWWQAPQQQGLLRSVLASDLLNYRSSDLMRLNHADSQDELIGWMEDALQAQQVWQQRGVYAAWQMFDKKRGISADFLRRNDKRGLTNVQQLFELLAKEESERFGAASLIQWLNEQVSQQTHGEAYTLRLESDEELVKIVTMHASKGLQYPVVFCPFVWDHRDFKTSEFNIVHQNGQVRIVSEYCLSQDDEVSLIEDERSETLRLLYVAFTRAEEKLILSCSLLKDNGSANNVLHHLIAGEPDHSWEQTHALWANAGKDKRVWYQDLWLQWAQKYHVNLLWRPEQPEYSGLIQQQIQRTEYTALQTALPFYRFQEYTSFSGISRHISHLAMDELVPEIDVGELQDDQVVLDEETVLPEAHEFDIFHFQRGTDAGLCLHALLEHTDFQQSAISQSDVYAPILERYHIDESWQPALYAMIDATRLAHLDADVCLADLPPEQCLAEMGFVLNVNQFTAADIQQCLLESHLPSAIKQAAQGLHFRDVMGFLNGFIDLVCVNLDGKVYVIDYKSNHLGMLPKDYHTNALNLAINDHHYYLQALIYAIAVGRYLRSRHFDFDAIHIRYLFLRGLQPASEQGVWRWDIGIDELDKIDAVLAS</sequence>
<evidence type="ECO:0000256" key="16">
    <source>
        <dbReference type="PROSITE-ProRule" id="PRU00560"/>
    </source>
</evidence>
<dbReference type="SUPFAM" id="SSF52540">
    <property type="entry name" value="P-loop containing nucleoside triphosphate hydrolases"/>
    <property type="match status" value="1"/>
</dbReference>
<evidence type="ECO:0000256" key="12">
    <source>
        <dbReference type="ARBA" id="ARBA00023235"/>
    </source>
</evidence>
<keyword evidence="4 15" id="KW-0227">DNA damage</keyword>
<comment type="catalytic activity">
    <reaction evidence="13 15">
        <text>Couples ATP hydrolysis with the unwinding of duplex DNA by translocating in the 3'-5' direction.</text>
        <dbReference type="EC" id="5.6.2.4"/>
    </reaction>
</comment>
<evidence type="ECO:0000256" key="3">
    <source>
        <dbReference type="ARBA" id="ARBA00022741"/>
    </source>
</evidence>
<dbReference type="EMBL" id="CP091512">
    <property type="protein sequence ID" value="UOO91686.1"/>
    <property type="molecule type" value="Genomic_DNA"/>
</dbReference>
<evidence type="ECO:0000313" key="20">
    <source>
        <dbReference type="Proteomes" id="UP000832034"/>
    </source>
</evidence>
<feature type="binding site" evidence="15">
    <location>
        <position position="1109"/>
    </location>
    <ligand>
        <name>Mg(2+)</name>
        <dbReference type="ChEBI" id="CHEBI:18420"/>
    </ligand>
</feature>
<dbReference type="Gene3D" id="3.40.50.300">
    <property type="entry name" value="P-loop containing nucleotide triphosphate hydrolases"/>
    <property type="match status" value="2"/>
</dbReference>
<dbReference type="SUPFAM" id="SSF52980">
    <property type="entry name" value="Restriction endonuclease-like"/>
    <property type="match status" value="1"/>
</dbReference>
<feature type="region of interest" description="Nuclease activity, interacts with RecD and RecA" evidence="15">
    <location>
        <begin position="927"/>
        <end position="1212"/>
    </location>
</feature>
<dbReference type="Gene3D" id="1.10.486.10">
    <property type="entry name" value="PCRA, domain 4"/>
    <property type="match status" value="1"/>
</dbReference>
<dbReference type="Pfam" id="PF00580">
    <property type="entry name" value="UvrD-helicase"/>
    <property type="match status" value="1"/>
</dbReference>
<evidence type="ECO:0000256" key="6">
    <source>
        <dbReference type="ARBA" id="ARBA00022806"/>
    </source>
</evidence>
<organism evidence="19 20">
    <name type="scientific">Vitreoscilla stercoraria</name>
    <dbReference type="NCBI Taxonomy" id="61"/>
    <lineage>
        <taxon>Bacteria</taxon>
        <taxon>Pseudomonadati</taxon>
        <taxon>Pseudomonadota</taxon>
        <taxon>Betaproteobacteria</taxon>
        <taxon>Neisseriales</taxon>
        <taxon>Neisseriaceae</taxon>
        <taxon>Vitreoscilla</taxon>
    </lineage>
</organism>
<evidence type="ECO:0000256" key="14">
    <source>
        <dbReference type="ARBA" id="ARBA00048988"/>
    </source>
</evidence>
<comment type="subunit">
    <text evidence="15">Heterotrimer of RecB, RecC and RecD. All subunits contribute to DNA-binding. Interacts with RecA.</text>
</comment>
<feature type="active site" description="For nuclease activity" evidence="15">
    <location>
        <position position="1123"/>
    </location>
</feature>
<proteinExistence type="inferred from homology"/>
<accession>A0ABY4E8M5</accession>
<keyword evidence="12 15" id="KW-0413">Isomerase</keyword>
<keyword evidence="2 15" id="KW-0479">Metal-binding</keyword>
<evidence type="ECO:0000256" key="7">
    <source>
        <dbReference type="ARBA" id="ARBA00022839"/>
    </source>
</evidence>
<comment type="domain">
    <text evidence="15">The N-terminal DNA-binding domain is a ssDNA-dependent ATPase and has ATP-dependent 3'-5' helicase function. This domain interacts with RecC.</text>
</comment>
<evidence type="ECO:0000256" key="15">
    <source>
        <dbReference type="HAMAP-Rule" id="MF_01485"/>
    </source>
</evidence>
<gene>
    <name evidence="15 19" type="primary">recB</name>
    <name evidence="19" type="ORF">LVJ81_08550</name>
</gene>
<dbReference type="Gene3D" id="1.10.3170.10">
    <property type="entry name" value="Recbcd, chain B, domain 2"/>
    <property type="match status" value="1"/>
</dbReference>
<feature type="binding site" evidence="16">
    <location>
        <begin position="21"/>
        <end position="28"/>
    </location>
    <ligand>
        <name>ATP</name>
        <dbReference type="ChEBI" id="CHEBI:30616"/>
    </ligand>
</feature>
<dbReference type="CDD" id="cd22352">
    <property type="entry name" value="RecB_C-like"/>
    <property type="match status" value="1"/>
</dbReference>
<dbReference type="EC" id="5.6.2.4" evidence="15"/>
<dbReference type="Proteomes" id="UP000832034">
    <property type="component" value="Chromosome"/>
</dbReference>
<keyword evidence="10 15" id="KW-0238">DNA-binding</keyword>
<keyword evidence="20" id="KW-1185">Reference proteome</keyword>
<comment type="catalytic activity">
    <reaction evidence="14 15">
        <text>ATP + H2O = ADP + phosphate + H(+)</text>
        <dbReference type="Rhea" id="RHEA:13065"/>
        <dbReference type="ChEBI" id="CHEBI:15377"/>
        <dbReference type="ChEBI" id="CHEBI:15378"/>
        <dbReference type="ChEBI" id="CHEBI:30616"/>
        <dbReference type="ChEBI" id="CHEBI:43474"/>
        <dbReference type="ChEBI" id="CHEBI:456216"/>
        <dbReference type="EC" id="5.6.2.4"/>
    </reaction>
</comment>
<protein>
    <recommendedName>
        <fullName evidence="15">RecBCD enzyme subunit RecB</fullName>
        <ecNumber evidence="15">3.1.11.5</ecNumber>
        <ecNumber evidence="15">5.6.2.4</ecNumber>
    </recommendedName>
    <alternativeName>
        <fullName evidence="15">DNA 3'-5' helicase subunit RecB</fullName>
    </alternativeName>
    <alternativeName>
        <fullName evidence="15">Exonuclease V subunit RecB</fullName>
        <shortName evidence="15">ExoV subunit RecB</shortName>
    </alternativeName>
    <alternativeName>
        <fullName evidence="15">Helicase/nuclease RecBCD subunit RecB</fullName>
    </alternativeName>
</protein>
<evidence type="ECO:0000256" key="10">
    <source>
        <dbReference type="ARBA" id="ARBA00023125"/>
    </source>
</evidence>
<keyword evidence="3 15" id="KW-0547">Nucleotide-binding</keyword>
<dbReference type="InterPro" id="IPR011604">
    <property type="entry name" value="PDDEXK-like_dom_sf"/>
</dbReference>
<dbReference type="NCBIfam" id="TIGR00609">
    <property type="entry name" value="recB"/>
    <property type="match status" value="1"/>
</dbReference>
<dbReference type="PANTHER" id="PTHR11070:SF23">
    <property type="entry name" value="RECBCD ENZYME SUBUNIT RECB"/>
    <property type="match status" value="1"/>
</dbReference>
<dbReference type="InterPro" id="IPR004586">
    <property type="entry name" value="RecB"/>
</dbReference>
<dbReference type="EC" id="3.1.11.5" evidence="15"/>
<dbReference type="PANTHER" id="PTHR11070">
    <property type="entry name" value="UVRD / RECB / PCRA DNA HELICASE FAMILY MEMBER"/>
    <property type="match status" value="1"/>
</dbReference>
<feature type="region of interest" description="DNA-binding and helicase activity, interacts with RecC" evidence="15">
    <location>
        <begin position="1"/>
        <end position="915"/>
    </location>
</feature>
<comment type="cofactor">
    <cofactor evidence="15">
        <name>Mg(2+)</name>
        <dbReference type="ChEBI" id="CHEBI:18420"/>
    </cofactor>
    <text evidence="15">Binds 1 Mg(2+) ion per subunit.</text>
</comment>
<feature type="domain" description="UvrD-like helicase ATP-binding" evidence="17">
    <location>
        <begin position="1"/>
        <end position="475"/>
    </location>
</feature>
<comment type="function">
    <text evidence="15">A helicase/nuclease that prepares dsDNA breaks (DSB) for recombinational DNA repair. Binds to DSBs and unwinds DNA via a highly rapid and processive ATP-dependent bidirectional helicase activity. Unwinds dsDNA until it encounters a Chi (crossover hotspot instigator) sequence from the 3' direction. Cuts ssDNA a few nucleotides 3' to the Chi site. The properties and activities of the enzyme are changed at Chi. The Chi-altered holoenzyme produces a long 3'-ssDNA overhang and facilitates RecA-binding to the ssDNA for homologous DNA recombination and repair. Holoenzyme degrades any linearized DNA that is unable to undergo homologous recombination. In the holoenzyme this subunit contributes ATPase, 3'-5' helicase, exonuclease activity and loads RecA onto ssDNA.</text>
</comment>
<evidence type="ECO:0000256" key="13">
    <source>
        <dbReference type="ARBA" id="ARBA00034617"/>
    </source>
</evidence>
<dbReference type="InterPro" id="IPR014016">
    <property type="entry name" value="UvrD-like_ATP-bd"/>
</dbReference>
<evidence type="ECO:0000256" key="11">
    <source>
        <dbReference type="ARBA" id="ARBA00023204"/>
    </source>
</evidence>
<keyword evidence="9 15" id="KW-0460">Magnesium</keyword>
<dbReference type="InterPro" id="IPR014017">
    <property type="entry name" value="DNA_helicase_UvrD-like_C"/>
</dbReference>
<reference evidence="19" key="1">
    <citation type="submission" date="2021-12" db="EMBL/GenBank/DDBJ databases">
        <authorList>
            <person name="Veyrier F.J."/>
        </authorList>
    </citation>
    <scope>NUCLEOTIDE SEQUENCE</scope>
    <source>
        <strain evidence="19">SAG 1488-6</strain>
    </source>
</reference>
<evidence type="ECO:0000256" key="1">
    <source>
        <dbReference type="ARBA" id="ARBA00022722"/>
    </source>
</evidence>
<evidence type="ECO:0000256" key="2">
    <source>
        <dbReference type="ARBA" id="ARBA00022723"/>
    </source>
</evidence>
<evidence type="ECO:0000256" key="4">
    <source>
        <dbReference type="ARBA" id="ARBA00022763"/>
    </source>
</evidence>
<evidence type="ECO:0000313" key="19">
    <source>
        <dbReference type="EMBL" id="UOO91686.1"/>
    </source>
</evidence>
<keyword evidence="5 15" id="KW-0378">Hydrolase</keyword>
<keyword evidence="1 15" id="KW-0540">Nuclease</keyword>
<name>A0ABY4E8M5_VITST</name>
<evidence type="ECO:0000259" key="18">
    <source>
        <dbReference type="PROSITE" id="PS51217"/>
    </source>
</evidence>
<dbReference type="PROSITE" id="PS51198">
    <property type="entry name" value="UVRD_HELICASE_ATP_BIND"/>
    <property type="match status" value="1"/>
</dbReference>
<evidence type="ECO:0000256" key="8">
    <source>
        <dbReference type="ARBA" id="ARBA00022840"/>
    </source>
</evidence>
<dbReference type="Pfam" id="PF13361">
    <property type="entry name" value="UvrD_C"/>
    <property type="match status" value="1"/>
</dbReference>
<comment type="miscellaneous">
    <text evidence="15">In the RecBCD complex, RecB has a slow 3'-5' helicase, an exonuclease activity and loads RecA onto ssDNA, RecD has a fast 5'-3' helicase activity, while RecC stimulates the ATPase and processivity of the RecB helicase and contributes to recognition of the Chi site.</text>
</comment>
<dbReference type="Gene3D" id="3.90.320.10">
    <property type="match status" value="1"/>
</dbReference>
<comment type="catalytic activity">
    <reaction evidence="15">
        <text>Exonucleolytic cleavage (in the presence of ATP) in either 5'- to 3'- or 3'- to 5'-direction to yield 5'-phosphooligonucleotides.</text>
        <dbReference type="EC" id="3.1.11.5"/>
    </reaction>
</comment>
<comment type="similarity">
    <text evidence="15">Belongs to the helicase family. UvrD subfamily.</text>
</comment>
<dbReference type="InterPro" id="IPR027417">
    <property type="entry name" value="P-loop_NTPase"/>
</dbReference>
<comment type="domain">
    <text evidence="15">The C-terminal domain has nuclease activity and interacts with RecD. It interacts with RecA, facilitating its loading onto ssDNA.</text>
</comment>
<feature type="domain" description="UvrD-like helicase C-terminal" evidence="18">
    <location>
        <begin position="491"/>
        <end position="764"/>
    </location>
</feature>